<dbReference type="OrthoDB" id="5907754at2759"/>
<evidence type="ECO:0000313" key="3">
    <source>
        <dbReference type="Proteomes" id="UP000230233"/>
    </source>
</evidence>
<name>A0A2G5VPS9_9PELO</name>
<sequence length="186" mass="21684">MKESRIYTQKSIDILQFLGQAQKSIKYGHVDLTDYASENLAKILDNLKIVEDLELDMFLKSEFMKNEFRIWEFKNLTKSNEFYLNFPCLLDSEILAINGGKLSNEDVNRFLKFWKMGGALKIRKLRVEVVELDFQRILAGIECKKIAGKKNTYTIRNAKGIPATVYLRIFFFNGTPVFNMIIDFDN</sequence>
<proteinExistence type="predicted"/>
<dbReference type="InterPro" id="IPR012885">
    <property type="entry name" value="F-box_Sdz-33"/>
</dbReference>
<evidence type="ECO:0000313" key="2">
    <source>
        <dbReference type="EMBL" id="PIC53667.1"/>
    </source>
</evidence>
<dbReference type="Proteomes" id="UP000230233">
    <property type="component" value="Chromosome I"/>
</dbReference>
<reference evidence="3" key="1">
    <citation type="submission" date="2017-10" db="EMBL/GenBank/DDBJ databases">
        <title>Rapid genome shrinkage in a self-fertile nematode reveals novel sperm competition proteins.</title>
        <authorList>
            <person name="Yin D."/>
            <person name="Schwarz E.M."/>
            <person name="Thomas C.G."/>
            <person name="Felde R.L."/>
            <person name="Korf I.F."/>
            <person name="Cutter A.D."/>
            <person name="Schartner C.M."/>
            <person name="Ralston E.J."/>
            <person name="Meyer B.J."/>
            <person name="Haag E.S."/>
        </authorList>
    </citation>
    <scope>NUCLEOTIDE SEQUENCE [LARGE SCALE GENOMIC DNA]</scope>
    <source>
        <strain evidence="3">JU1422</strain>
    </source>
</reference>
<gene>
    <name evidence="2" type="primary">Cnig_chr_I.g3279</name>
    <name evidence="2" type="ORF">B9Z55_003279</name>
</gene>
<protein>
    <recommendedName>
        <fullName evidence="1">Sdz-33 F-box domain-containing protein</fullName>
    </recommendedName>
</protein>
<dbReference type="EMBL" id="PDUG01000001">
    <property type="protein sequence ID" value="PIC53667.1"/>
    <property type="molecule type" value="Genomic_DNA"/>
</dbReference>
<keyword evidence="3" id="KW-1185">Reference proteome</keyword>
<dbReference type="Pfam" id="PF07735">
    <property type="entry name" value="FBA_2"/>
    <property type="match status" value="1"/>
</dbReference>
<dbReference type="PANTHER" id="PTHR22899:SF0">
    <property type="entry name" value="F-BOX ASSOCIATED DOMAIN-CONTAINING PROTEIN-RELATED"/>
    <property type="match status" value="1"/>
</dbReference>
<dbReference type="InterPro" id="IPR053222">
    <property type="entry name" value="Zygotic_Embryogenesis-Asso"/>
</dbReference>
<feature type="domain" description="Sdz-33 F-box" evidence="1">
    <location>
        <begin position="72"/>
        <end position="126"/>
    </location>
</feature>
<dbReference type="PANTHER" id="PTHR22899">
    <property type="entry name" value="CYCLIN-RELATED F-BOX FAMILY"/>
    <property type="match status" value="1"/>
</dbReference>
<accession>A0A2G5VPS9</accession>
<evidence type="ECO:0000259" key="1">
    <source>
        <dbReference type="Pfam" id="PF07735"/>
    </source>
</evidence>
<organism evidence="2 3">
    <name type="scientific">Caenorhabditis nigoni</name>
    <dbReference type="NCBI Taxonomy" id="1611254"/>
    <lineage>
        <taxon>Eukaryota</taxon>
        <taxon>Metazoa</taxon>
        <taxon>Ecdysozoa</taxon>
        <taxon>Nematoda</taxon>
        <taxon>Chromadorea</taxon>
        <taxon>Rhabditida</taxon>
        <taxon>Rhabditina</taxon>
        <taxon>Rhabditomorpha</taxon>
        <taxon>Rhabditoidea</taxon>
        <taxon>Rhabditidae</taxon>
        <taxon>Peloderinae</taxon>
        <taxon>Caenorhabditis</taxon>
    </lineage>
</organism>
<comment type="caution">
    <text evidence="2">The sequence shown here is derived from an EMBL/GenBank/DDBJ whole genome shotgun (WGS) entry which is preliminary data.</text>
</comment>
<dbReference type="AlphaFoldDB" id="A0A2G5VPS9"/>